<keyword evidence="1" id="KW-0472">Membrane</keyword>
<feature type="transmembrane region" description="Helical" evidence="1">
    <location>
        <begin position="154"/>
        <end position="171"/>
    </location>
</feature>
<accession>A0A1J5N0F9</accession>
<organism evidence="2 3">
    <name type="scientific">Pseudodesulfovibrio hydrargyri</name>
    <dbReference type="NCBI Taxonomy" id="2125990"/>
    <lineage>
        <taxon>Bacteria</taxon>
        <taxon>Pseudomonadati</taxon>
        <taxon>Thermodesulfobacteriota</taxon>
        <taxon>Desulfovibrionia</taxon>
        <taxon>Desulfovibrionales</taxon>
        <taxon>Desulfovibrionaceae</taxon>
    </lineage>
</organism>
<keyword evidence="3" id="KW-1185">Reference proteome</keyword>
<comment type="caution">
    <text evidence="2">The sequence shown here is derived from an EMBL/GenBank/DDBJ whole genome shotgun (WGS) entry which is preliminary data.</text>
</comment>
<dbReference type="Proteomes" id="UP000181901">
    <property type="component" value="Unassembled WGS sequence"/>
</dbReference>
<keyword evidence="1" id="KW-0812">Transmembrane</keyword>
<evidence type="ECO:0000313" key="2">
    <source>
        <dbReference type="EMBL" id="OIQ51596.1"/>
    </source>
</evidence>
<reference evidence="2 3" key="1">
    <citation type="submission" date="2015-09" db="EMBL/GenBank/DDBJ databases">
        <title>Genome of Desulfovibrio dechloracetivorans BerOc1, a mercury methylating strain isolated from highly hydrocarbons and metals contaminated coastal sediments.</title>
        <authorList>
            <person name="Goni Urriza M."/>
            <person name="Gassie C."/>
            <person name="Bouchez O."/>
            <person name="Klopp C."/>
            <person name="Ranchou-Peyruse A."/>
            <person name="Remy G."/>
        </authorList>
    </citation>
    <scope>NUCLEOTIDE SEQUENCE [LARGE SCALE GENOMIC DNA]</scope>
    <source>
        <strain evidence="2 3">BerOc1</strain>
    </source>
</reference>
<protein>
    <submittedName>
        <fullName evidence="2">Uncharacterized protein</fullName>
    </submittedName>
</protein>
<name>A0A1J5N0F9_9BACT</name>
<feature type="transmembrane region" description="Helical" evidence="1">
    <location>
        <begin position="6"/>
        <end position="28"/>
    </location>
</feature>
<gene>
    <name evidence="2" type="ORF">BerOc1_00050</name>
</gene>
<dbReference type="EMBL" id="LKAQ01000001">
    <property type="protein sequence ID" value="OIQ51596.1"/>
    <property type="molecule type" value="Genomic_DNA"/>
</dbReference>
<feature type="transmembrane region" description="Helical" evidence="1">
    <location>
        <begin position="115"/>
        <end position="134"/>
    </location>
</feature>
<dbReference type="AlphaFoldDB" id="A0A1J5N0F9"/>
<feature type="transmembrane region" description="Helical" evidence="1">
    <location>
        <begin position="176"/>
        <end position="193"/>
    </location>
</feature>
<sequence length="196" mass="21805">MVGFFWGAATGEYTTSLYIAIFFELFWLDLIPAGTYIPPQLTAATFSALALTTWFGLDQPSRIMFVLFASMPLAWIGTKVEGWLREREQGSYNALLNWARNPDSKHLPGTLILRSMARGLVMSWASFLVAVLILKQGFDLVFSAYPSMFPPLGVTWAHLWVAASVGGLMALRLKRAYAILAAGVILFALYRFLPTL</sequence>
<evidence type="ECO:0000256" key="1">
    <source>
        <dbReference type="SAM" id="Phobius"/>
    </source>
</evidence>
<keyword evidence="1" id="KW-1133">Transmembrane helix</keyword>
<proteinExistence type="predicted"/>
<evidence type="ECO:0000313" key="3">
    <source>
        <dbReference type="Proteomes" id="UP000181901"/>
    </source>
</evidence>